<reference evidence="1" key="1">
    <citation type="submission" date="2021-05" db="EMBL/GenBank/DDBJ databases">
        <authorList>
            <person name="Pan Q."/>
            <person name="Jouanno E."/>
            <person name="Zahm M."/>
            <person name="Klopp C."/>
            <person name="Cabau C."/>
            <person name="Louis A."/>
            <person name="Berthelot C."/>
            <person name="Parey E."/>
            <person name="Roest Crollius H."/>
            <person name="Montfort J."/>
            <person name="Robinson-Rechavi M."/>
            <person name="Bouchez O."/>
            <person name="Lampietro C."/>
            <person name="Lopez Roques C."/>
            <person name="Donnadieu C."/>
            <person name="Postlethwait J."/>
            <person name="Bobe J."/>
            <person name="Dillon D."/>
            <person name="Chandos A."/>
            <person name="von Hippel F."/>
            <person name="Guiguen Y."/>
        </authorList>
    </citation>
    <scope>NUCLEOTIDE SEQUENCE</scope>
    <source>
        <strain evidence="1">YG-Jan2019</strain>
    </source>
</reference>
<dbReference type="Proteomes" id="UP001157502">
    <property type="component" value="Chromosome 3"/>
</dbReference>
<evidence type="ECO:0000313" key="2">
    <source>
        <dbReference type="Proteomes" id="UP001157502"/>
    </source>
</evidence>
<evidence type="ECO:0000313" key="1">
    <source>
        <dbReference type="EMBL" id="KAJ8014071.1"/>
    </source>
</evidence>
<comment type="caution">
    <text evidence="1">The sequence shown here is derived from an EMBL/GenBank/DDBJ whole genome shotgun (WGS) entry which is preliminary data.</text>
</comment>
<sequence>MCQAINAFRLVVAACMQSLLVLIDDCRLWATLAMFAKEAETTEGPKTILPGSSVNGTVLWEVEKVLRAALRYDPGPVYGPPGRQFVPNPTQPMVLQWGHISKLRGRSYHGVPEEMILVAVFEEDIKPMSMPAQSALRTRAPTGQSPTGRPCSHLTLDFVTGLPLYKDHRPQCTHLEKVPGNHGKHLHSSSRHSLSSPVTTAHFIS</sequence>
<keyword evidence="2" id="KW-1185">Reference proteome</keyword>
<accession>A0ACC2HDT4</accession>
<proteinExistence type="predicted"/>
<protein>
    <submittedName>
        <fullName evidence="1">Uncharacterized protein</fullName>
    </submittedName>
</protein>
<dbReference type="EMBL" id="CM055730">
    <property type="protein sequence ID" value="KAJ8014071.1"/>
    <property type="molecule type" value="Genomic_DNA"/>
</dbReference>
<gene>
    <name evidence="1" type="ORF">DPEC_G00036440</name>
</gene>
<organism evidence="1 2">
    <name type="scientific">Dallia pectoralis</name>
    <name type="common">Alaska blackfish</name>
    <dbReference type="NCBI Taxonomy" id="75939"/>
    <lineage>
        <taxon>Eukaryota</taxon>
        <taxon>Metazoa</taxon>
        <taxon>Chordata</taxon>
        <taxon>Craniata</taxon>
        <taxon>Vertebrata</taxon>
        <taxon>Euteleostomi</taxon>
        <taxon>Actinopterygii</taxon>
        <taxon>Neopterygii</taxon>
        <taxon>Teleostei</taxon>
        <taxon>Protacanthopterygii</taxon>
        <taxon>Esociformes</taxon>
        <taxon>Umbridae</taxon>
        <taxon>Dallia</taxon>
    </lineage>
</organism>
<name>A0ACC2HDT4_DALPE</name>